<evidence type="ECO:0000256" key="4">
    <source>
        <dbReference type="ARBA" id="ARBA00012483"/>
    </source>
</evidence>
<keyword evidence="7" id="KW-0479">Metal-binding</keyword>
<dbReference type="InterPro" id="IPR001841">
    <property type="entry name" value="Znf_RING"/>
</dbReference>
<keyword evidence="8 14" id="KW-0863">Zinc-finger</keyword>
<evidence type="ECO:0000256" key="14">
    <source>
        <dbReference type="PROSITE-ProRule" id="PRU00175"/>
    </source>
</evidence>
<dbReference type="CDD" id="cd16461">
    <property type="entry name" value="RING-H2_EL5-like"/>
    <property type="match status" value="1"/>
</dbReference>
<dbReference type="HOGENOM" id="CLU_040108_1_0_1"/>
<accession>A0A061DNT2</accession>
<keyword evidence="6 16" id="KW-0812">Transmembrane</keyword>
<keyword evidence="9" id="KW-0833">Ubl conjugation pathway</keyword>
<dbReference type="SUPFAM" id="SSF57850">
    <property type="entry name" value="RING/U-box"/>
    <property type="match status" value="1"/>
</dbReference>
<dbReference type="InterPro" id="IPR044600">
    <property type="entry name" value="ATL1/ATL16-like"/>
</dbReference>
<evidence type="ECO:0000259" key="17">
    <source>
        <dbReference type="PROSITE" id="PS50089"/>
    </source>
</evidence>
<dbReference type="GO" id="GO:0016020">
    <property type="term" value="C:membrane"/>
    <property type="evidence" value="ECO:0007669"/>
    <property type="project" value="UniProtKB-SubCell"/>
</dbReference>
<protein>
    <recommendedName>
        <fullName evidence="4">RING-type E3 ubiquitin transferase</fullName>
        <ecNumber evidence="4">2.3.2.27</ecNumber>
    </recommendedName>
</protein>
<evidence type="ECO:0000256" key="15">
    <source>
        <dbReference type="SAM" id="MobiDB-lite"/>
    </source>
</evidence>
<evidence type="ECO:0000256" key="8">
    <source>
        <dbReference type="ARBA" id="ARBA00022771"/>
    </source>
</evidence>
<evidence type="ECO:0000256" key="1">
    <source>
        <dbReference type="ARBA" id="ARBA00000900"/>
    </source>
</evidence>
<evidence type="ECO:0000256" key="7">
    <source>
        <dbReference type="ARBA" id="ARBA00022723"/>
    </source>
</evidence>
<proteinExistence type="inferred from homology"/>
<dbReference type="PANTHER" id="PTHR46913">
    <property type="entry name" value="RING-H2 FINGER PROTEIN ATL16"/>
    <property type="match status" value="1"/>
</dbReference>
<evidence type="ECO:0000313" key="18">
    <source>
        <dbReference type="EMBL" id="EOX94479.1"/>
    </source>
</evidence>
<evidence type="ECO:0000313" key="19">
    <source>
        <dbReference type="Proteomes" id="UP000026915"/>
    </source>
</evidence>
<dbReference type="FunFam" id="3.30.40.10:FF:000187">
    <property type="entry name" value="E3 ubiquitin-protein ligase ATL6"/>
    <property type="match status" value="1"/>
</dbReference>
<evidence type="ECO:0000256" key="5">
    <source>
        <dbReference type="ARBA" id="ARBA00022679"/>
    </source>
</evidence>
<keyword evidence="10" id="KW-0862">Zinc</keyword>
<keyword evidence="19" id="KW-1185">Reference proteome</keyword>
<dbReference type="Proteomes" id="UP000026915">
    <property type="component" value="Chromosome 1"/>
</dbReference>
<evidence type="ECO:0000256" key="6">
    <source>
        <dbReference type="ARBA" id="ARBA00022692"/>
    </source>
</evidence>
<dbReference type="OMA" id="LSPTMWN"/>
<dbReference type="GO" id="GO:0016567">
    <property type="term" value="P:protein ubiquitination"/>
    <property type="evidence" value="ECO:0007669"/>
    <property type="project" value="InterPro"/>
</dbReference>
<sequence length="396" mass="45396">MVKPSFLLRRGVRKQRNSKMMYTEIKDLTLCIFQISQTVLSSYFLMAPNYRHFHNLGFQSLSPIKDQKNQTSQPPLPTSDPAFPILAIAVLSIMGTAFLLVSYYIFVSRCCGSNWHQLNLLRRISLFRARQEEDTFIAFSPMMWNRGLDESVIREIPTFQFKREGDERSIYGCVVCLNEFQEHDMLRVLPNCGHAFHLDCIDIWLQSSANCPLCRTSISGTTRYPINQIIAPSSSPQDSQPYTDSLMGGDEDFVVIELGGEDGGDLLPHRQQERDNSREELMQLQPRAQSPKKLEQKPGNLKSRKRHHVSIMGDECIDVRQKDDQFSIQPIRRSFSLDSAVDRKLFLSVQAIVQRNRHPGEINTTEECSNGARRSLFPFGHGRRPRNAVLPVEFDL</sequence>
<evidence type="ECO:0000256" key="16">
    <source>
        <dbReference type="SAM" id="Phobius"/>
    </source>
</evidence>
<gene>
    <name evidence="18" type="ORF">TCM_004073</name>
</gene>
<dbReference type="Gene3D" id="3.30.40.10">
    <property type="entry name" value="Zinc/RING finger domain, C3HC4 (zinc finger)"/>
    <property type="match status" value="1"/>
</dbReference>
<dbReference type="eggNOG" id="KOG0800">
    <property type="taxonomic scope" value="Eukaryota"/>
</dbReference>
<dbReference type="InParanoid" id="A0A061DNT2"/>
<dbReference type="SMART" id="SM00184">
    <property type="entry name" value="RING"/>
    <property type="match status" value="1"/>
</dbReference>
<evidence type="ECO:0000256" key="10">
    <source>
        <dbReference type="ARBA" id="ARBA00022833"/>
    </source>
</evidence>
<evidence type="ECO:0000256" key="12">
    <source>
        <dbReference type="ARBA" id="ARBA00023136"/>
    </source>
</evidence>
<evidence type="ECO:0000256" key="9">
    <source>
        <dbReference type="ARBA" id="ARBA00022786"/>
    </source>
</evidence>
<keyword evidence="5" id="KW-0808">Transferase</keyword>
<dbReference type="PROSITE" id="PS50089">
    <property type="entry name" value="ZF_RING_2"/>
    <property type="match status" value="1"/>
</dbReference>
<evidence type="ECO:0000256" key="2">
    <source>
        <dbReference type="ARBA" id="ARBA00004167"/>
    </source>
</evidence>
<feature type="region of interest" description="Disordered" evidence="15">
    <location>
        <begin position="261"/>
        <end position="307"/>
    </location>
</feature>
<keyword evidence="11 16" id="KW-1133">Transmembrane helix</keyword>
<evidence type="ECO:0000256" key="11">
    <source>
        <dbReference type="ARBA" id="ARBA00022989"/>
    </source>
</evidence>
<comment type="catalytic activity">
    <reaction evidence="1">
        <text>S-ubiquitinyl-[E2 ubiquitin-conjugating enzyme]-L-cysteine + [acceptor protein]-L-lysine = [E2 ubiquitin-conjugating enzyme]-L-cysteine + N(6)-ubiquitinyl-[acceptor protein]-L-lysine.</text>
        <dbReference type="EC" id="2.3.2.27"/>
    </reaction>
</comment>
<feature type="transmembrane region" description="Helical" evidence="16">
    <location>
        <begin position="82"/>
        <end position="106"/>
    </location>
</feature>
<comment type="similarity">
    <text evidence="13">Belongs to the RING-type zinc finger family. ATL subfamily.</text>
</comment>
<keyword evidence="12 16" id="KW-0472">Membrane</keyword>
<organism evidence="18 19">
    <name type="scientific">Theobroma cacao</name>
    <name type="common">Cacao</name>
    <name type="synonym">Cocoa</name>
    <dbReference type="NCBI Taxonomy" id="3641"/>
    <lineage>
        <taxon>Eukaryota</taxon>
        <taxon>Viridiplantae</taxon>
        <taxon>Streptophyta</taxon>
        <taxon>Embryophyta</taxon>
        <taxon>Tracheophyta</taxon>
        <taxon>Spermatophyta</taxon>
        <taxon>Magnoliopsida</taxon>
        <taxon>eudicotyledons</taxon>
        <taxon>Gunneridae</taxon>
        <taxon>Pentapetalae</taxon>
        <taxon>rosids</taxon>
        <taxon>malvids</taxon>
        <taxon>Malvales</taxon>
        <taxon>Malvaceae</taxon>
        <taxon>Byttnerioideae</taxon>
        <taxon>Theobroma</taxon>
    </lineage>
</organism>
<comment type="pathway">
    <text evidence="3">Protein modification; protein ubiquitination.</text>
</comment>
<comment type="subcellular location">
    <subcellularLocation>
        <location evidence="2">Membrane</location>
        <topology evidence="2">Single-pass membrane protein</topology>
    </subcellularLocation>
</comment>
<evidence type="ECO:0000256" key="13">
    <source>
        <dbReference type="ARBA" id="ARBA00024209"/>
    </source>
</evidence>
<dbReference type="PANTHER" id="PTHR46913:SF8">
    <property type="entry name" value="RING-TYPE E3 UBIQUITIN TRANSFERASE"/>
    <property type="match status" value="1"/>
</dbReference>
<feature type="domain" description="RING-type" evidence="17">
    <location>
        <begin position="173"/>
        <end position="215"/>
    </location>
</feature>
<name>A0A061DNT2_THECC</name>
<evidence type="ECO:0000256" key="3">
    <source>
        <dbReference type="ARBA" id="ARBA00004906"/>
    </source>
</evidence>
<feature type="compositionally biased region" description="Basic and acidic residues" evidence="15">
    <location>
        <begin position="267"/>
        <end position="281"/>
    </location>
</feature>
<dbReference type="InterPro" id="IPR013083">
    <property type="entry name" value="Znf_RING/FYVE/PHD"/>
</dbReference>
<dbReference type="Gramene" id="EOX94479">
    <property type="protein sequence ID" value="EOX94479"/>
    <property type="gene ID" value="TCM_004073"/>
</dbReference>
<reference evidence="18 19" key="1">
    <citation type="journal article" date="2013" name="Genome Biol.">
        <title>The genome sequence of the most widely cultivated cacao type and its use to identify candidate genes regulating pod color.</title>
        <authorList>
            <person name="Motamayor J.C."/>
            <person name="Mockaitis K."/>
            <person name="Schmutz J."/>
            <person name="Haiminen N."/>
            <person name="Iii D.L."/>
            <person name="Cornejo O."/>
            <person name="Findley S.D."/>
            <person name="Zheng P."/>
            <person name="Utro F."/>
            <person name="Royaert S."/>
            <person name="Saski C."/>
            <person name="Jenkins J."/>
            <person name="Podicheti R."/>
            <person name="Zhao M."/>
            <person name="Scheffler B.E."/>
            <person name="Stack J.C."/>
            <person name="Feltus F.A."/>
            <person name="Mustiga G.M."/>
            <person name="Amores F."/>
            <person name="Phillips W."/>
            <person name="Marelli J.P."/>
            <person name="May G.D."/>
            <person name="Shapiro H."/>
            <person name="Ma J."/>
            <person name="Bustamante C.D."/>
            <person name="Schnell R.J."/>
            <person name="Main D."/>
            <person name="Gilbert D."/>
            <person name="Parida L."/>
            <person name="Kuhn D.N."/>
        </authorList>
    </citation>
    <scope>NUCLEOTIDE SEQUENCE [LARGE SCALE GENOMIC DNA]</scope>
    <source>
        <strain evidence="19">cv. Matina 1-6</strain>
    </source>
</reference>
<dbReference type="EC" id="2.3.2.27" evidence="4"/>
<dbReference type="Pfam" id="PF13639">
    <property type="entry name" value="zf-RING_2"/>
    <property type="match status" value="1"/>
</dbReference>
<dbReference type="GO" id="GO:0061630">
    <property type="term" value="F:ubiquitin protein ligase activity"/>
    <property type="evidence" value="ECO:0007669"/>
    <property type="project" value="UniProtKB-EC"/>
</dbReference>
<dbReference type="EMBL" id="CM001879">
    <property type="protein sequence ID" value="EOX94479.1"/>
    <property type="molecule type" value="Genomic_DNA"/>
</dbReference>
<dbReference type="AlphaFoldDB" id="A0A061DNT2"/>
<dbReference type="GO" id="GO:0008270">
    <property type="term" value="F:zinc ion binding"/>
    <property type="evidence" value="ECO:0007669"/>
    <property type="project" value="UniProtKB-KW"/>
</dbReference>